<evidence type="ECO:0000313" key="1">
    <source>
        <dbReference type="EMBL" id="CDW31672.1"/>
    </source>
</evidence>
<sequence>KRKYTIDLRTLQIVPRSVGVNVLLNHFYLKILNFTFCVVNFRKAIAT</sequence>
<name>A0A0K2U147_LEPSM</name>
<dbReference type="AlphaFoldDB" id="A0A0K2U147"/>
<organism evidence="1">
    <name type="scientific">Lepeophtheirus salmonis</name>
    <name type="common">Salmon louse</name>
    <name type="synonym">Caligus salmonis</name>
    <dbReference type="NCBI Taxonomy" id="72036"/>
    <lineage>
        <taxon>Eukaryota</taxon>
        <taxon>Metazoa</taxon>
        <taxon>Ecdysozoa</taxon>
        <taxon>Arthropoda</taxon>
        <taxon>Crustacea</taxon>
        <taxon>Multicrustacea</taxon>
        <taxon>Hexanauplia</taxon>
        <taxon>Copepoda</taxon>
        <taxon>Siphonostomatoida</taxon>
        <taxon>Caligidae</taxon>
        <taxon>Lepeophtheirus</taxon>
    </lineage>
</organism>
<feature type="non-terminal residue" evidence="1">
    <location>
        <position position="47"/>
    </location>
</feature>
<feature type="non-terminal residue" evidence="1">
    <location>
        <position position="1"/>
    </location>
</feature>
<dbReference type="EMBL" id="HACA01014311">
    <property type="protein sequence ID" value="CDW31672.1"/>
    <property type="molecule type" value="Transcribed_RNA"/>
</dbReference>
<accession>A0A0K2U147</accession>
<reference evidence="1" key="1">
    <citation type="submission" date="2014-05" db="EMBL/GenBank/DDBJ databases">
        <authorList>
            <person name="Chronopoulou M."/>
        </authorList>
    </citation>
    <scope>NUCLEOTIDE SEQUENCE</scope>
    <source>
        <tissue evidence="1">Whole organism</tissue>
    </source>
</reference>
<protein>
    <submittedName>
        <fullName evidence="1">Uncharacterized protein</fullName>
    </submittedName>
</protein>
<proteinExistence type="predicted"/>